<feature type="compositionally biased region" description="Gly residues" evidence="1">
    <location>
        <begin position="47"/>
        <end position="71"/>
    </location>
</feature>
<dbReference type="PANTHER" id="PTHR12765">
    <property type="entry name" value="RED PROTEIN IK FACTOR CYTOKINE IK"/>
    <property type="match status" value="1"/>
</dbReference>
<feature type="region of interest" description="Disordered" evidence="1">
    <location>
        <begin position="299"/>
        <end position="336"/>
    </location>
</feature>
<feature type="compositionally biased region" description="Basic and acidic residues" evidence="1">
    <location>
        <begin position="72"/>
        <end position="84"/>
    </location>
</feature>
<feature type="compositionally biased region" description="Gly residues" evidence="1">
    <location>
        <begin position="567"/>
        <end position="577"/>
    </location>
</feature>
<organism evidence="2 3">
    <name type="scientific">Polyrhizophydium stewartii</name>
    <dbReference type="NCBI Taxonomy" id="2732419"/>
    <lineage>
        <taxon>Eukaryota</taxon>
        <taxon>Fungi</taxon>
        <taxon>Fungi incertae sedis</taxon>
        <taxon>Chytridiomycota</taxon>
        <taxon>Chytridiomycota incertae sedis</taxon>
        <taxon>Chytridiomycetes</taxon>
        <taxon>Rhizophydiales</taxon>
        <taxon>Rhizophydiales incertae sedis</taxon>
        <taxon>Polyrhizophydium</taxon>
    </lineage>
</organism>
<feature type="region of interest" description="Disordered" evidence="1">
    <location>
        <begin position="596"/>
        <end position="640"/>
    </location>
</feature>
<feature type="compositionally biased region" description="Acidic residues" evidence="1">
    <location>
        <begin position="498"/>
        <end position="509"/>
    </location>
</feature>
<proteinExistence type="predicted"/>
<feature type="compositionally biased region" description="Polar residues" evidence="1">
    <location>
        <begin position="304"/>
        <end position="313"/>
    </location>
</feature>
<evidence type="ECO:0000313" key="2">
    <source>
        <dbReference type="EMBL" id="KAL2912098.1"/>
    </source>
</evidence>
<feature type="compositionally biased region" description="Low complexity" evidence="1">
    <location>
        <begin position="619"/>
        <end position="634"/>
    </location>
</feature>
<evidence type="ECO:0000313" key="3">
    <source>
        <dbReference type="Proteomes" id="UP001527925"/>
    </source>
</evidence>
<feature type="compositionally biased region" description="Basic and acidic residues" evidence="1">
    <location>
        <begin position="146"/>
        <end position="155"/>
    </location>
</feature>
<feature type="compositionally biased region" description="Basic and acidic residues" evidence="1">
    <location>
        <begin position="318"/>
        <end position="327"/>
    </location>
</feature>
<keyword evidence="3" id="KW-1185">Reference proteome</keyword>
<feature type="region of interest" description="Disordered" evidence="1">
    <location>
        <begin position="471"/>
        <end position="523"/>
    </location>
</feature>
<feature type="region of interest" description="Disordered" evidence="1">
    <location>
        <begin position="1"/>
        <end position="162"/>
    </location>
</feature>
<dbReference type="Proteomes" id="UP001527925">
    <property type="component" value="Unassembled WGS sequence"/>
</dbReference>
<name>A0ABR4MXV4_9FUNG</name>
<evidence type="ECO:0000256" key="1">
    <source>
        <dbReference type="SAM" id="MobiDB-lite"/>
    </source>
</evidence>
<reference evidence="2 3" key="1">
    <citation type="submission" date="2023-09" db="EMBL/GenBank/DDBJ databases">
        <title>Pangenome analysis of Batrachochytrium dendrobatidis and related Chytrids.</title>
        <authorList>
            <person name="Yacoub M.N."/>
            <person name="Stajich J.E."/>
            <person name="James T.Y."/>
        </authorList>
    </citation>
    <scope>NUCLEOTIDE SEQUENCE [LARGE SCALE GENOMIC DNA]</scope>
    <source>
        <strain evidence="2 3">JEL0888</strain>
    </source>
</reference>
<gene>
    <name evidence="2" type="ORF">HK105_208451</name>
</gene>
<feature type="region of interest" description="Disordered" evidence="1">
    <location>
        <begin position="362"/>
        <end position="438"/>
    </location>
</feature>
<evidence type="ECO:0008006" key="4">
    <source>
        <dbReference type="Google" id="ProtNLM"/>
    </source>
</evidence>
<dbReference type="EMBL" id="JADGIZ020000077">
    <property type="protein sequence ID" value="KAL2912098.1"/>
    <property type="molecule type" value="Genomic_DNA"/>
</dbReference>
<dbReference type="InterPro" id="IPR039896">
    <property type="entry name" value="Red-like"/>
</dbReference>
<accession>A0ABR4MXV4</accession>
<feature type="region of interest" description="Disordered" evidence="1">
    <location>
        <begin position="544"/>
        <end position="580"/>
    </location>
</feature>
<feature type="compositionally biased region" description="Low complexity" evidence="1">
    <location>
        <begin position="405"/>
        <end position="420"/>
    </location>
</feature>
<comment type="caution">
    <text evidence="2">The sequence shown here is derived from an EMBL/GenBank/DDBJ whole genome shotgun (WGS) entry which is preliminary data.</text>
</comment>
<sequence>MNQEDFRRLVNSAAASGLRMGQTSGDSSRGGSGSFSKPRPTKTKQAGSGGSGGAGGAGGSSGRQAGGGGGPKYRDRAKERREGLAPELDSPQAILEMLRKSMQADEPVQPEAVDRQEEPNDDELEAVAGSGTKPLVAAAGPGAGDAAKDTVEKAQHKSAPAMQEDEQARLYVEALHGDGGPVTTNDPALQHMFDLCLRVGQRGQPPLRNDMMSPGRMAFVWELGFDDKRTYFGSSDLPATIVRPKEQARAIAAAAAEAAAAVAPSHESSTVVSKLVTLFRALNSGDEATSSDAVRGLFDPLAGGSSTQKTATTKPPRKGMDLGRADDSDSDGDAGGADAEAIARIASARKLALLAKAARKDDDSGSDIYSDAGSDYVPEIKPSDKPSATMDIDPATSDDPASKKASYFAARSSVARASALADEEDDDTAGASDSLGPTTLSSLLRQGAGMVDTMQGVGAADRLVSSIAAAHGHTTSKQEAIAAAGTSRTSKKRSTAADVDEADDADADGETSGATRSRPLQGLSALDTYDTAFDYGAEAFDDDFVDDKARKGGKKRKGGADDDGDAAAGGGAGGGGKLNRDFQMLDNVYRKKFGSSLSAKDGDAAGPPKRQRDAGGAGASSAGSSGAASGAASGARKRRG</sequence>
<protein>
    <recommendedName>
        <fullName evidence="4">RED-like N-terminal domain-containing protein</fullName>
    </recommendedName>
</protein>